<name>B4P5G1_DROYA</name>
<dbReference type="PANTHER" id="PTHR23113">
    <property type="entry name" value="GUANINE NUCLEOTIDE EXCHANGE FACTOR"/>
    <property type="match status" value="1"/>
</dbReference>
<dbReference type="GO" id="GO:0005085">
    <property type="term" value="F:guanyl-nucleotide exchange factor activity"/>
    <property type="evidence" value="ECO:0007669"/>
    <property type="project" value="UniProtKB-KW"/>
</dbReference>
<feature type="compositionally biased region" description="Polar residues" evidence="3">
    <location>
        <begin position="200"/>
        <end position="210"/>
    </location>
</feature>
<feature type="region of interest" description="Disordered" evidence="3">
    <location>
        <begin position="200"/>
        <end position="223"/>
    </location>
</feature>
<dbReference type="SMART" id="SM00147">
    <property type="entry name" value="RasGEF"/>
    <property type="match status" value="1"/>
</dbReference>
<dbReference type="Pfam" id="PF00617">
    <property type="entry name" value="RasGEF"/>
    <property type="match status" value="1"/>
</dbReference>
<dbReference type="PROSITE" id="PS50009">
    <property type="entry name" value="RASGEF_CAT"/>
    <property type="match status" value="1"/>
</dbReference>
<dbReference type="Gene3D" id="1.10.840.10">
    <property type="entry name" value="Ras guanine-nucleotide exchange factors catalytic domain"/>
    <property type="match status" value="1"/>
</dbReference>
<feature type="compositionally biased region" description="Basic residues" evidence="3">
    <location>
        <begin position="746"/>
        <end position="755"/>
    </location>
</feature>
<feature type="region of interest" description="Disordered" evidence="3">
    <location>
        <begin position="734"/>
        <end position="755"/>
    </location>
</feature>
<evidence type="ECO:0000256" key="2">
    <source>
        <dbReference type="PROSITE-ProRule" id="PRU00168"/>
    </source>
</evidence>
<accession>B4P5G1</accession>
<proteinExistence type="predicted"/>
<dbReference type="InterPro" id="IPR023578">
    <property type="entry name" value="Ras_GEF_dom_sf"/>
</dbReference>
<dbReference type="InterPro" id="IPR019804">
    <property type="entry name" value="Ras_G-nucl-exch_fac_CS"/>
</dbReference>
<dbReference type="EMBL" id="CM000158">
    <property type="protein sequence ID" value="EDW91792.2"/>
    <property type="molecule type" value="Genomic_DNA"/>
</dbReference>
<evidence type="ECO:0000256" key="3">
    <source>
        <dbReference type="SAM" id="MobiDB-lite"/>
    </source>
</evidence>
<dbReference type="HOGENOM" id="CLU_022907_1_0_1"/>
<dbReference type="PANTHER" id="PTHR23113:SF356">
    <property type="entry name" value="FI05912P-RELATED"/>
    <property type="match status" value="1"/>
</dbReference>
<evidence type="ECO:0008006" key="8">
    <source>
        <dbReference type="Google" id="ProtNLM"/>
    </source>
</evidence>
<dbReference type="Proteomes" id="UP000002282">
    <property type="component" value="Chromosome 2R"/>
</dbReference>
<dbReference type="InterPro" id="IPR000651">
    <property type="entry name" value="Ras-like_Gua-exchang_fac_N"/>
</dbReference>
<dbReference type="PROSITE" id="PS50212">
    <property type="entry name" value="RASGEF_NTER"/>
    <property type="match status" value="1"/>
</dbReference>
<dbReference type="OrthoDB" id="20825at2759"/>
<keyword evidence="7" id="KW-1185">Reference proteome</keyword>
<dbReference type="FunFam" id="1.10.840.10:FF:000016">
    <property type="entry name" value="RASGEF1A isoform 5"/>
    <property type="match status" value="1"/>
</dbReference>
<feature type="domain" description="N-terminal Ras-GEF" evidence="5">
    <location>
        <begin position="329"/>
        <end position="448"/>
    </location>
</feature>
<evidence type="ECO:0000256" key="1">
    <source>
        <dbReference type="ARBA" id="ARBA00022658"/>
    </source>
</evidence>
<dbReference type="InterPro" id="IPR008937">
    <property type="entry name" value="Ras-like_GEF"/>
</dbReference>
<evidence type="ECO:0000313" key="7">
    <source>
        <dbReference type="Proteomes" id="UP000002282"/>
    </source>
</evidence>
<evidence type="ECO:0000259" key="5">
    <source>
        <dbReference type="PROSITE" id="PS50212"/>
    </source>
</evidence>
<dbReference type="SMR" id="B4P5G1"/>
<protein>
    <recommendedName>
        <fullName evidence="8">Ras-GEF domain-containing protein</fullName>
    </recommendedName>
</protein>
<evidence type="ECO:0000259" key="4">
    <source>
        <dbReference type="PROSITE" id="PS50009"/>
    </source>
</evidence>
<dbReference type="GO" id="GO:0007265">
    <property type="term" value="P:Ras protein signal transduction"/>
    <property type="evidence" value="ECO:0007669"/>
    <property type="project" value="TreeGrafter"/>
</dbReference>
<reference evidence="6 7" key="2">
    <citation type="journal article" date="2007" name="PLoS Biol.">
        <title>Principles of genome evolution in the Drosophila melanogaster species group.</title>
        <authorList>
            <person name="Ranz J.M."/>
            <person name="Maurin D."/>
            <person name="Chan Y.S."/>
            <person name="von Grotthuss M."/>
            <person name="Hillier L.W."/>
            <person name="Roote J."/>
            <person name="Ashburner M."/>
            <person name="Bergman C.M."/>
        </authorList>
    </citation>
    <scope>NUCLEOTIDE SEQUENCE [LARGE SCALE GENOMIC DNA]</scope>
    <source>
        <strain evidence="7">Tai18E2 / Tucson 14021-0261.01</strain>
    </source>
</reference>
<dbReference type="SUPFAM" id="SSF48366">
    <property type="entry name" value="Ras GEF"/>
    <property type="match status" value="1"/>
</dbReference>
<dbReference type="PROSITE" id="PS00720">
    <property type="entry name" value="RASGEF"/>
    <property type="match status" value="1"/>
</dbReference>
<dbReference type="GO" id="GO:0005886">
    <property type="term" value="C:plasma membrane"/>
    <property type="evidence" value="ECO:0007669"/>
    <property type="project" value="TreeGrafter"/>
</dbReference>
<organism evidence="6 7">
    <name type="scientific">Drosophila yakuba</name>
    <name type="common">Fruit fly</name>
    <dbReference type="NCBI Taxonomy" id="7245"/>
    <lineage>
        <taxon>Eukaryota</taxon>
        <taxon>Metazoa</taxon>
        <taxon>Ecdysozoa</taxon>
        <taxon>Arthropoda</taxon>
        <taxon>Hexapoda</taxon>
        <taxon>Insecta</taxon>
        <taxon>Pterygota</taxon>
        <taxon>Neoptera</taxon>
        <taxon>Endopterygota</taxon>
        <taxon>Diptera</taxon>
        <taxon>Brachycera</taxon>
        <taxon>Muscomorpha</taxon>
        <taxon>Ephydroidea</taxon>
        <taxon>Drosophilidae</taxon>
        <taxon>Drosophila</taxon>
        <taxon>Sophophora</taxon>
    </lineage>
</organism>
<dbReference type="InterPro" id="IPR001895">
    <property type="entry name" value="RASGEF_cat_dom"/>
</dbReference>
<dbReference type="Gene3D" id="1.20.870.10">
    <property type="entry name" value="Son of sevenless (SoS) protein Chain: S domain 1"/>
    <property type="match status" value="1"/>
</dbReference>
<gene>
    <name evidence="6" type="primary">Dyak\GE11865</name>
    <name evidence="6" type="synonym">dyak_GLEANR_12160</name>
    <name evidence="6" type="synonym">GE11865</name>
    <name evidence="6" type="ORF">Dyak_GE11865</name>
</gene>
<dbReference type="InterPro" id="IPR036964">
    <property type="entry name" value="RASGEF_cat_dom_sf"/>
</dbReference>
<dbReference type="eggNOG" id="KOG3541">
    <property type="taxonomic scope" value="Eukaryota"/>
</dbReference>
<sequence length="755" mass="83840">MCIATNPKSPPVVITHLTTNAAKKARFSRDPRVSAPSPIPDNPAPSMDEDILNAVESMFGKDVKIVDCETSSSLQQEEVLLVNGVPVKLDGLPADDASAIKAALLEGQMPSVEHLNQLLFRAGLAQQPIEVETSLTVKSSLTTTEEVLVSRNGQILDERTVETKENFNHQSHQKEIWHPVKQQSALARATPENALKYRTTSNSTFASQATDSDERPADPLGRQLNQTFSNASLMSSSSAITGSDQVIGSVSSTTIGDKSSNISSCDSGHDGLFHSVSMSAPWSHPRDTLTDSVYCDIPSSADESDAISILNTNLMITEPFDCQTAPVYAKDIPKKGNLDSVVSLLINNNDKDVRFAFLASSRLFSPPHQLLSKIIAKTHEEGENVLRLLKEWLDTCPGDFNHELMIQELEKKRNVKELAAFLDDIPQTLAQKAGKGRSQVNNLLTKQSSASSLGRQSSIQSLKRFAANVYRTDNVLNNCSNVFELAHQLYAIEYAYLSQIRLEEFVEVLEKDGLKSCISQTKAGTLGSNYNTQVTIDSYVQWFNQLSYLTATEILKLGKKSQRAQMIDFWVETALECFNTGNFNSLMAILTALNLTAVARLKKTWAKVQTTKFEGLEHQMDPSSNFLNYRSTMKAAVWRSEREMANEIERAIIPFFSLFLKDLHAINESHETKLDNGNINFEKCLHLGTQLRNFGKWQQQVCPYGQLASVMSYLLKAEVLSDDLLMKASYECESPENDDERDHYKTLKAAKKSNT</sequence>
<keyword evidence="1 2" id="KW-0344">Guanine-nucleotide releasing factor</keyword>
<dbReference type="AlphaFoldDB" id="B4P5G1"/>
<reference evidence="6 7" key="1">
    <citation type="journal article" date="2007" name="Nature">
        <title>Evolution of genes and genomes on the Drosophila phylogeny.</title>
        <authorList>
            <consortium name="Drosophila 12 Genomes Consortium"/>
            <person name="Clark A.G."/>
            <person name="Eisen M.B."/>
            <person name="Smith D.R."/>
            <person name="Bergman C.M."/>
            <person name="Oliver B."/>
            <person name="Markow T.A."/>
            <person name="Kaufman T.C."/>
            <person name="Kellis M."/>
            <person name="Gelbart W."/>
            <person name="Iyer V.N."/>
            <person name="Pollard D.A."/>
            <person name="Sackton T.B."/>
            <person name="Larracuente A.M."/>
            <person name="Singh N.D."/>
            <person name="Abad J.P."/>
            <person name="Abt D.N."/>
            <person name="Adryan B."/>
            <person name="Aguade M."/>
            <person name="Akashi H."/>
            <person name="Anderson W.W."/>
            <person name="Aquadro C.F."/>
            <person name="Ardell D.H."/>
            <person name="Arguello R."/>
            <person name="Artieri C.G."/>
            <person name="Barbash D.A."/>
            <person name="Barker D."/>
            <person name="Barsanti P."/>
            <person name="Batterham P."/>
            <person name="Batzoglou S."/>
            <person name="Begun D."/>
            <person name="Bhutkar A."/>
            <person name="Blanco E."/>
            <person name="Bosak S.A."/>
            <person name="Bradley R.K."/>
            <person name="Brand A.D."/>
            <person name="Brent M.R."/>
            <person name="Brooks A.N."/>
            <person name="Brown R.H."/>
            <person name="Butlin R.K."/>
            <person name="Caggese C."/>
            <person name="Calvi B.R."/>
            <person name="Bernardo de Carvalho A."/>
            <person name="Caspi A."/>
            <person name="Castrezana S."/>
            <person name="Celniker S.E."/>
            <person name="Chang J.L."/>
            <person name="Chapple C."/>
            <person name="Chatterji S."/>
            <person name="Chinwalla A."/>
            <person name="Civetta A."/>
            <person name="Clifton S.W."/>
            <person name="Comeron J.M."/>
            <person name="Costello J.C."/>
            <person name="Coyne J.A."/>
            <person name="Daub J."/>
            <person name="David R.G."/>
            <person name="Delcher A.L."/>
            <person name="Delehaunty K."/>
            <person name="Do C.B."/>
            <person name="Ebling H."/>
            <person name="Edwards K."/>
            <person name="Eickbush T."/>
            <person name="Evans J.D."/>
            <person name="Filipski A."/>
            <person name="Findeiss S."/>
            <person name="Freyhult E."/>
            <person name="Fulton L."/>
            <person name="Fulton R."/>
            <person name="Garcia A.C."/>
            <person name="Gardiner A."/>
            <person name="Garfield D.A."/>
            <person name="Garvin B.E."/>
            <person name="Gibson G."/>
            <person name="Gilbert D."/>
            <person name="Gnerre S."/>
            <person name="Godfrey J."/>
            <person name="Good R."/>
            <person name="Gotea V."/>
            <person name="Gravely B."/>
            <person name="Greenberg A.J."/>
            <person name="Griffiths-Jones S."/>
            <person name="Gross S."/>
            <person name="Guigo R."/>
            <person name="Gustafson E.A."/>
            <person name="Haerty W."/>
            <person name="Hahn M.W."/>
            <person name="Halligan D.L."/>
            <person name="Halpern A.L."/>
            <person name="Halter G.M."/>
            <person name="Han M.V."/>
            <person name="Heger A."/>
            <person name="Hillier L."/>
            <person name="Hinrichs A.S."/>
            <person name="Holmes I."/>
            <person name="Hoskins R.A."/>
            <person name="Hubisz M.J."/>
            <person name="Hultmark D."/>
            <person name="Huntley M.A."/>
            <person name="Jaffe D.B."/>
            <person name="Jagadeeshan S."/>
            <person name="Jeck W.R."/>
            <person name="Johnson J."/>
            <person name="Jones C.D."/>
            <person name="Jordan W.C."/>
            <person name="Karpen G.H."/>
            <person name="Kataoka E."/>
            <person name="Keightley P.D."/>
            <person name="Kheradpour P."/>
            <person name="Kirkness E.F."/>
            <person name="Koerich L.B."/>
            <person name="Kristiansen K."/>
            <person name="Kudrna D."/>
            <person name="Kulathinal R.J."/>
            <person name="Kumar S."/>
            <person name="Kwok R."/>
            <person name="Lander E."/>
            <person name="Langley C.H."/>
            <person name="Lapoint R."/>
            <person name="Lazzaro B.P."/>
            <person name="Lee S.J."/>
            <person name="Levesque L."/>
            <person name="Li R."/>
            <person name="Lin C.F."/>
            <person name="Lin M.F."/>
            <person name="Lindblad-Toh K."/>
            <person name="Llopart A."/>
            <person name="Long M."/>
            <person name="Low L."/>
            <person name="Lozovsky E."/>
            <person name="Lu J."/>
            <person name="Luo M."/>
            <person name="Machado C.A."/>
            <person name="Makalowski W."/>
            <person name="Marzo M."/>
            <person name="Matsuda M."/>
            <person name="Matzkin L."/>
            <person name="McAllister B."/>
            <person name="McBride C.S."/>
            <person name="McKernan B."/>
            <person name="McKernan K."/>
            <person name="Mendez-Lago M."/>
            <person name="Minx P."/>
            <person name="Mollenhauer M.U."/>
            <person name="Montooth K."/>
            <person name="Mount S.M."/>
            <person name="Mu X."/>
            <person name="Myers E."/>
            <person name="Negre B."/>
            <person name="Newfeld S."/>
            <person name="Nielsen R."/>
            <person name="Noor M.A."/>
            <person name="O'Grady P."/>
            <person name="Pachter L."/>
            <person name="Papaceit M."/>
            <person name="Parisi M.J."/>
            <person name="Parisi M."/>
            <person name="Parts L."/>
            <person name="Pedersen J.S."/>
            <person name="Pesole G."/>
            <person name="Phillippy A.M."/>
            <person name="Ponting C.P."/>
            <person name="Pop M."/>
            <person name="Porcelli D."/>
            <person name="Powell J.R."/>
            <person name="Prohaska S."/>
            <person name="Pruitt K."/>
            <person name="Puig M."/>
            <person name="Quesneville H."/>
            <person name="Ram K.R."/>
            <person name="Rand D."/>
            <person name="Rasmussen M.D."/>
            <person name="Reed L.K."/>
            <person name="Reenan R."/>
            <person name="Reily A."/>
            <person name="Remington K.A."/>
            <person name="Rieger T.T."/>
            <person name="Ritchie M.G."/>
            <person name="Robin C."/>
            <person name="Rogers Y.H."/>
            <person name="Rohde C."/>
            <person name="Rozas J."/>
            <person name="Rubenfield M.J."/>
            <person name="Ruiz A."/>
            <person name="Russo S."/>
            <person name="Salzberg S.L."/>
            <person name="Sanchez-Gracia A."/>
            <person name="Saranga D.J."/>
            <person name="Sato H."/>
            <person name="Schaeffer S.W."/>
            <person name="Schatz M.C."/>
            <person name="Schlenke T."/>
            <person name="Schwartz R."/>
            <person name="Segarra C."/>
            <person name="Singh R.S."/>
            <person name="Sirot L."/>
            <person name="Sirota M."/>
            <person name="Sisneros N.B."/>
            <person name="Smith C.D."/>
            <person name="Smith T.F."/>
            <person name="Spieth J."/>
            <person name="Stage D.E."/>
            <person name="Stark A."/>
            <person name="Stephan W."/>
            <person name="Strausberg R.L."/>
            <person name="Strempel S."/>
            <person name="Sturgill D."/>
            <person name="Sutton G."/>
            <person name="Sutton G.G."/>
            <person name="Tao W."/>
            <person name="Teichmann S."/>
            <person name="Tobari Y.N."/>
            <person name="Tomimura Y."/>
            <person name="Tsolas J.M."/>
            <person name="Valente V.L."/>
            <person name="Venter E."/>
            <person name="Venter J.C."/>
            <person name="Vicario S."/>
            <person name="Vieira F.G."/>
            <person name="Vilella A.J."/>
            <person name="Villasante A."/>
            <person name="Walenz B."/>
            <person name="Wang J."/>
            <person name="Wasserman M."/>
            <person name="Watts T."/>
            <person name="Wilson D."/>
            <person name="Wilson R.K."/>
            <person name="Wing R.A."/>
            <person name="Wolfner M.F."/>
            <person name="Wong A."/>
            <person name="Wong G.K."/>
            <person name="Wu C.I."/>
            <person name="Wu G."/>
            <person name="Yamamoto D."/>
            <person name="Yang H.P."/>
            <person name="Yang S.P."/>
            <person name="Yorke J.A."/>
            <person name="Yoshida K."/>
            <person name="Zdobnov E."/>
            <person name="Zhang P."/>
            <person name="Zhang Y."/>
            <person name="Zimin A.V."/>
            <person name="Baldwin J."/>
            <person name="Abdouelleil A."/>
            <person name="Abdulkadir J."/>
            <person name="Abebe A."/>
            <person name="Abera B."/>
            <person name="Abreu J."/>
            <person name="Acer S.C."/>
            <person name="Aftuck L."/>
            <person name="Alexander A."/>
            <person name="An P."/>
            <person name="Anderson E."/>
            <person name="Anderson S."/>
            <person name="Arachi H."/>
            <person name="Azer M."/>
            <person name="Bachantsang P."/>
            <person name="Barry A."/>
            <person name="Bayul T."/>
            <person name="Berlin A."/>
            <person name="Bessette D."/>
            <person name="Bloom T."/>
            <person name="Blye J."/>
            <person name="Boguslavskiy L."/>
            <person name="Bonnet C."/>
            <person name="Boukhgalter B."/>
            <person name="Bourzgui I."/>
            <person name="Brown A."/>
            <person name="Cahill P."/>
            <person name="Channer S."/>
            <person name="Cheshatsang Y."/>
            <person name="Chuda L."/>
            <person name="Citroen M."/>
            <person name="Collymore A."/>
            <person name="Cooke P."/>
            <person name="Costello M."/>
            <person name="D'Aco K."/>
            <person name="Daza R."/>
            <person name="De Haan G."/>
            <person name="DeGray S."/>
            <person name="DeMaso C."/>
            <person name="Dhargay N."/>
            <person name="Dooley K."/>
            <person name="Dooley E."/>
            <person name="Doricent M."/>
            <person name="Dorje P."/>
            <person name="Dorjee K."/>
            <person name="Dupes A."/>
            <person name="Elong R."/>
            <person name="Falk J."/>
            <person name="Farina A."/>
            <person name="Faro S."/>
            <person name="Ferguson D."/>
            <person name="Fisher S."/>
            <person name="Foley C.D."/>
            <person name="Franke A."/>
            <person name="Friedrich D."/>
            <person name="Gadbois L."/>
            <person name="Gearin G."/>
            <person name="Gearin C.R."/>
            <person name="Giannoukos G."/>
            <person name="Goode T."/>
            <person name="Graham J."/>
            <person name="Grandbois E."/>
            <person name="Grewal S."/>
            <person name="Gyaltsen K."/>
            <person name="Hafez N."/>
            <person name="Hagos B."/>
            <person name="Hall J."/>
            <person name="Henson C."/>
            <person name="Hollinger A."/>
            <person name="Honan T."/>
            <person name="Huard M.D."/>
            <person name="Hughes L."/>
            <person name="Hurhula B."/>
            <person name="Husby M.E."/>
            <person name="Kamat A."/>
            <person name="Kanga B."/>
            <person name="Kashin S."/>
            <person name="Khazanovich D."/>
            <person name="Kisner P."/>
            <person name="Lance K."/>
            <person name="Lara M."/>
            <person name="Lee W."/>
            <person name="Lennon N."/>
            <person name="Letendre F."/>
            <person name="LeVine R."/>
            <person name="Lipovsky A."/>
            <person name="Liu X."/>
            <person name="Liu J."/>
            <person name="Liu S."/>
            <person name="Lokyitsang T."/>
            <person name="Lokyitsang Y."/>
            <person name="Lubonja R."/>
            <person name="Lui A."/>
            <person name="MacDonald P."/>
            <person name="Magnisalis V."/>
            <person name="Maru K."/>
            <person name="Matthews C."/>
            <person name="McCusker W."/>
            <person name="McDonough S."/>
            <person name="Mehta T."/>
            <person name="Meldrim J."/>
            <person name="Meneus L."/>
            <person name="Mihai O."/>
            <person name="Mihalev A."/>
            <person name="Mihova T."/>
            <person name="Mittelman R."/>
            <person name="Mlenga V."/>
            <person name="Montmayeur A."/>
            <person name="Mulrain L."/>
            <person name="Navidi A."/>
            <person name="Naylor J."/>
            <person name="Negash T."/>
            <person name="Nguyen T."/>
            <person name="Nguyen N."/>
            <person name="Nicol R."/>
            <person name="Norbu C."/>
            <person name="Norbu N."/>
            <person name="Novod N."/>
            <person name="O'Neill B."/>
            <person name="Osman S."/>
            <person name="Markiewicz E."/>
            <person name="Oyono O.L."/>
            <person name="Patti C."/>
            <person name="Phunkhang P."/>
            <person name="Pierre F."/>
            <person name="Priest M."/>
            <person name="Raghuraman S."/>
            <person name="Rege F."/>
            <person name="Reyes R."/>
            <person name="Rise C."/>
            <person name="Rogov P."/>
            <person name="Ross K."/>
            <person name="Ryan E."/>
            <person name="Settipalli S."/>
            <person name="Shea T."/>
            <person name="Sherpa N."/>
            <person name="Shi L."/>
            <person name="Shih D."/>
            <person name="Sparrow T."/>
            <person name="Spaulding J."/>
            <person name="Stalker J."/>
            <person name="Stange-Thomann N."/>
            <person name="Stavropoulos S."/>
            <person name="Stone C."/>
            <person name="Strader C."/>
            <person name="Tesfaye S."/>
            <person name="Thomson T."/>
            <person name="Thoulutsang Y."/>
            <person name="Thoulutsang D."/>
            <person name="Topham K."/>
            <person name="Topping I."/>
            <person name="Tsamla T."/>
            <person name="Vassiliev H."/>
            <person name="Vo A."/>
            <person name="Wangchuk T."/>
            <person name="Wangdi T."/>
            <person name="Weiand M."/>
            <person name="Wilkinson J."/>
            <person name="Wilson A."/>
            <person name="Yadav S."/>
            <person name="Young G."/>
            <person name="Yu Q."/>
            <person name="Zembek L."/>
            <person name="Zhong D."/>
            <person name="Zimmer A."/>
            <person name="Zwirko Z."/>
            <person name="Jaffe D.B."/>
            <person name="Alvarez P."/>
            <person name="Brockman W."/>
            <person name="Butler J."/>
            <person name="Chin C."/>
            <person name="Gnerre S."/>
            <person name="Grabherr M."/>
            <person name="Kleber M."/>
            <person name="Mauceli E."/>
            <person name="MacCallum I."/>
        </authorList>
    </citation>
    <scope>NUCLEOTIDE SEQUENCE [LARGE SCALE GENOMIC DNA]</scope>
    <source>
        <strain evidence="7">Tai18E2 / Tucson 14021-0261.01</strain>
    </source>
</reference>
<feature type="region of interest" description="Disordered" evidence="3">
    <location>
        <begin position="24"/>
        <end position="45"/>
    </location>
</feature>
<dbReference type="KEGG" id="dya:Dyak_GE11865"/>
<evidence type="ECO:0000313" key="6">
    <source>
        <dbReference type="EMBL" id="EDW91792.2"/>
    </source>
</evidence>
<feature type="domain" description="Ras-GEF" evidence="4">
    <location>
        <begin position="481"/>
        <end position="735"/>
    </location>
</feature>